<gene>
    <name evidence="5" type="ORF">GCM10010862_36800</name>
</gene>
<keyword evidence="2" id="KW-0270">Exopolysaccharide synthesis</keyword>
<evidence type="ECO:0000313" key="6">
    <source>
        <dbReference type="Proteomes" id="UP001156691"/>
    </source>
</evidence>
<evidence type="ECO:0000256" key="3">
    <source>
        <dbReference type="SAM" id="Phobius"/>
    </source>
</evidence>
<protein>
    <submittedName>
        <fullName evidence="5">Exopolysaccharide biosynthesis protein</fullName>
    </submittedName>
</protein>
<keyword evidence="6" id="KW-1185">Reference proteome</keyword>
<keyword evidence="3" id="KW-0812">Transmembrane</keyword>
<dbReference type="PANTHER" id="PTHR30576:SF0">
    <property type="entry name" value="UNDECAPRENYL-PHOSPHATE N-ACETYLGALACTOSAMINYL 1-PHOSPHATE TRANSFERASE-RELATED"/>
    <property type="match status" value="1"/>
</dbReference>
<dbReference type="Proteomes" id="UP001156691">
    <property type="component" value="Unassembled WGS sequence"/>
</dbReference>
<comment type="similarity">
    <text evidence="1">Belongs to the bacterial sugar transferase family.</text>
</comment>
<organism evidence="5 6">
    <name type="scientific">Devosia nitrariae</name>
    <dbReference type="NCBI Taxonomy" id="2071872"/>
    <lineage>
        <taxon>Bacteria</taxon>
        <taxon>Pseudomonadati</taxon>
        <taxon>Pseudomonadota</taxon>
        <taxon>Alphaproteobacteria</taxon>
        <taxon>Hyphomicrobiales</taxon>
        <taxon>Devosiaceae</taxon>
        <taxon>Devosia</taxon>
    </lineage>
</organism>
<proteinExistence type="inferred from homology"/>
<reference evidence="6" key="1">
    <citation type="journal article" date="2019" name="Int. J. Syst. Evol. Microbiol.">
        <title>The Global Catalogue of Microorganisms (GCM) 10K type strain sequencing project: providing services to taxonomists for standard genome sequencing and annotation.</title>
        <authorList>
            <consortium name="The Broad Institute Genomics Platform"/>
            <consortium name="The Broad Institute Genome Sequencing Center for Infectious Disease"/>
            <person name="Wu L."/>
            <person name="Ma J."/>
        </authorList>
    </citation>
    <scope>NUCLEOTIDE SEQUENCE [LARGE SCALE GENOMIC DNA]</scope>
    <source>
        <strain evidence="6">NBRC 112416</strain>
    </source>
</reference>
<evidence type="ECO:0000313" key="5">
    <source>
        <dbReference type="EMBL" id="GLQ56421.1"/>
    </source>
</evidence>
<evidence type="ECO:0000256" key="2">
    <source>
        <dbReference type="ARBA" id="ARBA00023169"/>
    </source>
</evidence>
<feature type="domain" description="Bacterial sugar transferase" evidence="4">
    <location>
        <begin position="81"/>
        <end position="267"/>
    </location>
</feature>
<keyword evidence="3" id="KW-1133">Transmembrane helix</keyword>
<name>A0ABQ5W8R9_9HYPH</name>
<dbReference type="Pfam" id="PF02397">
    <property type="entry name" value="Bac_transf"/>
    <property type="match status" value="1"/>
</dbReference>
<dbReference type="InterPro" id="IPR003362">
    <property type="entry name" value="Bact_transf"/>
</dbReference>
<comment type="caution">
    <text evidence="5">The sequence shown here is derived from an EMBL/GenBank/DDBJ whole genome shotgun (WGS) entry which is preliminary data.</text>
</comment>
<keyword evidence="3" id="KW-0472">Membrane</keyword>
<dbReference type="PANTHER" id="PTHR30576">
    <property type="entry name" value="COLANIC BIOSYNTHESIS UDP-GLUCOSE LIPID CARRIER TRANSFERASE"/>
    <property type="match status" value="1"/>
</dbReference>
<feature type="transmembrane region" description="Helical" evidence="3">
    <location>
        <begin position="83"/>
        <end position="107"/>
    </location>
</feature>
<evidence type="ECO:0000259" key="4">
    <source>
        <dbReference type="Pfam" id="PF02397"/>
    </source>
</evidence>
<evidence type="ECO:0000256" key="1">
    <source>
        <dbReference type="ARBA" id="ARBA00006464"/>
    </source>
</evidence>
<sequence length="275" mass="30504">MRRVQMKHEGFGENEMSNGAAYSLPSESDVTNHVKTIASSESTYQGSIFSLDCSGLTANFFGKLPEQPPQDLKRNIQLSAKRFMDILLSLAILAFLAPLLLIVAAAIKINSSGPVLFKQEREGILGKTFSILKFRTMYVDDCDPSGVGQTTKADSRVTPVGNFLRRTSIDELPQLLNVVKGDMSIVGPRPHVGGQQAAGLAYRELVPYYDMRHMMRPGLTGWAQANGYRGPTIDRIRSKARIDHDIAYVQNFSLWLDIVIIFRTLKAEFITGNGY</sequence>
<accession>A0ABQ5W8R9</accession>
<dbReference type="EMBL" id="BSNS01000020">
    <property type="protein sequence ID" value="GLQ56421.1"/>
    <property type="molecule type" value="Genomic_DNA"/>
</dbReference>